<dbReference type="SUPFAM" id="SSF48452">
    <property type="entry name" value="TPR-like"/>
    <property type="match status" value="1"/>
</dbReference>
<dbReference type="AlphaFoldDB" id="A0A1B1YA61"/>
<feature type="repeat" description="TPR" evidence="1">
    <location>
        <begin position="279"/>
        <end position="312"/>
    </location>
</feature>
<dbReference type="PROSITE" id="PS50005">
    <property type="entry name" value="TPR"/>
    <property type="match status" value="1"/>
</dbReference>
<evidence type="ECO:0000256" key="1">
    <source>
        <dbReference type="PROSITE-ProRule" id="PRU00339"/>
    </source>
</evidence>
<dbReference type="InterPro" id="IPR011990">
    <property type="entry name" value="TPR-like_helical_dom_sf"/>
</dbReference>
<evidence type="ECO:0000313" key="5">
    <source>
        <dbReference type="Proteomes" id="UP000092971"/>
    </source>
</evidence>
<dbReference type="SMART" id="SM00028">
    <property type="entry name" value="TPR"/>
    <property type="match status" value="4"/>
</dbReference>
<dbReference type="SUPFAM" id="SSF55383">
    <property type="entry name" value="Copper amine oxidase, domain N"/>
    <property type="match status" value="1"/>
</dbReference>
<sequence length="363" mass="40828">MVNAAKEGFTDSKVTGRAQRSFIGETKDRYLVMGTVNNVTLNELALILKDIGIVNAINLDGGASSALMFDNKIITAPTRNLSNAIVITRKKDKPVRIQLNGREMFFDTDPYFSNGRTMVPLRGIMEALGATVGWDSSTGTIWASKGDTRVDMWNGSNIIRVNGEERTLDVPIQVKYNRTHVPVRFIAEIFGAEVDFNQDKNMVTIRLENSSPTEVYDKAVAELNSGNSAEAERLFLEVLKIDPSYAGAMLKLAKLYSSTDKEKSAEYFEKFLEIQPKDYEAWNTLGWTYATLGNVRKALEIFKFLTTEKPDVAAYWIGLGDMYAHYQIQDYTSAKECYNRALSCPNISESQKNSVYEKLKKYQ</sequence>
<feature type="domain" description="Copper amine oxidase-like N-terminal" evidence="2">
    <location>
        <begin position="99"/>
        <end position="205"/>
    </location>
</feature>
<proteinExistence type="predicted"/>
<dbReference type="Gene3D" id="3.30.457.10">
    <property type="entry name" value="Copper amine oxidase-like, N-terminal domain"/>
    <property type="match status" value="1"/>
</dbReference>
<keyword evidence="1" id="KW-0802">TPR repeat</keyword>
<name>A0A1B1YA61_THEST</name>
<dbReference type="InterPro" id="IPR036582">
    <property type="entry name" value="Mao_N_sf"/>
</dbReference>
<dbReference type="Gene3D" id="1.25.40.10">
    <property type="entry name" value="Tetratricopeptide repeat domain"/>
    <property type="match status" value="1"/>
</dbReference>
<dbReference type="Pfam" id="PF13431">
    <property type="entry name" value="TPR_17"/>
    <property type="match status" value="1"/>
</dbReference>
<dbReference type="EMBL" id="CP014672">
    <property type="protein sequence ID" value="ANW97660.1"/>
    <property type="molecule type" value="Genomic_DNA"/>
</dbReference>
<dbReference type="InterPro" id="IPR018711">
    <property type="entry name" value="NAGPA"/>
</dbReference>
<dbReference type="InterPro" id="IPR012854">
    <property type="entry name" value="Cu_amine_oxidase-like_N"/>
</dbReference>
<dbReference type="Pfam" id="PF09992">
    <property type="entry name" value="NAGPA"/>
    <property type="match status" value="1"/>
</dbReference>
<gene>
    <name evidence="4" type="ORF">CSTERTH_00740</name>
</gene>
<dbReference type="Pfam" id="PF07833">
    <property type="entry name" value="Cu_amine_oxidN1"/>
    <property type="match status" value="1"/>
</dbReference>
<evidence type="ECO:0000313" key="4">
    <source>
        <dbReference type="EMBL" id="ANW97660.1"/>
    </source>
</evidence>
<evidence type="ECO:0000259" key="3">
    <source>
        <dbReference type="Pfam" id="PF09992"/>
    </source>
</evidence>
<protein>
    <submittedName>
        <fullName evidence="4">Copper amine oxidase</fullName>
    </submittedName>
</protein>
<reference evidence="4 5" key="1">
    <citation type="submission" date="2016-02" db="EMBL/GenBank/DDBJ databases">
        <title>Comparison of Clostridium stercorarium subspecies using comparative genomics and transcriptomics.</title>
        <authorList>
            <person name="Schellenberg J."/>
            <person name="Thallinger G."/>
            <person name="Levin D.B."/>
            <person name="Zhang X."/>
            <person name="Alvare G."/>
            <person name="Fristensky B."/>
            <person name="Sparling R."/>
        </authorList>
    </citation>
    <scope>NUCLEOTIDE SEQUENCE [LARGE SCALE GENOMIC DNA]</scope>
    <source>
        <strain evidence="4 5">DSM 2910</strain>
    </source>
</reference>
<dbReference type="OrthoDB" id="268113at2"/>
<organism evidence="4 5">
    <name type="scientific">Thermoclostridium stercorarium subsp. thermolacticum DSM 2910</name>
    <dbReference type="NCBI Taxonomy" id="1121336"/>
    <lineage>
        <taxon>Bacteria</taxon>
        <taxon>Bacillati</taxon>
        <taxon>Bacillota</taxon>
        <taxon>Clostridia</taxon>
        <taxon>Eubacteriales</taxon>
        <taxon>Oscillospiraceae</taxon>
        <taxon>Thermoclostridium</taxon>
    </lineage>
</organism>
<feature type="domain" description="Phosphodiester glycosidase" evidence="3">
    <location>
        <begin position="9"/>
        <end position="88"/>
    </location>
</feature>
<accession>A0A1B1YA61</accession>
<evidence type="ECO:0000259" key="2">
    <source>
        <dbReference type="Pfam" id="PF07833"/>
    </source>
</evidence>
<dbReference type="Proteomes" id="UP000092971">
    <property type="component" value="Chromosome"/>
</dbReference>
<dbReference type="PANTHER" id="PTHR12558">
    <property type="entry name" value="CELL DIVISION CYCLE 16,23,27"/>
    <property type="match status" value="1"/>
</dbReference>
<dbReference type="PANTHER" id="PTHR12558:SF13">
    <property type="entry name" value="CELL DIVISION CYCLE PROTEIN 27 HOMOLOG"/>
    <property type="match status" value="1"/>
</dbReference>
<dbReference type="InterPro" id="IPR019734">
    <property type="entry name" value="TPR_rpt"/>
</dbReference>